<evidence type="ECO:0000256" key="14">
    <source>
        <dbReference type="ARBA" id="ARBA00049600"/>
    </source>
</evidence>
<dbReference type="GeneTree" id="ENSGT00940000156285"/>
<evidence type="ECO:0000256" key="13">
    <source>
        <dbReference type="ARBA" id="ARBA00048637"/>
    </source>
</evidence>
<accession>A0A803V8A8</accession>
<dbReference type="PANTHER" id="PTHR11610">
    <property type="entry name" value="LIPASE"/>
    <property type="match status" value="1"/>
</dbReference>
<dbReference type="PANTHER" id="PTHR11610:SF12">
    <property type="entry name" value="LIPASE MEMBER H"/>
    <property type="match status" value="1"/>
</dbReference>
<dbReference type="InterPro" id="IPR029058">
    <property type="entry name" value="AB_hydrolase_fold"/>
</dbReference>
<evidence type="ECO:0000259" key="19">
    <source>
        <dbReference type="Pfam" id="PF09335"/>
    </source>
</evidence>
<keyword evidence="9" id="KW-0443">Lipid metabolism</keyword>
<keyword evidence="21" id="KW-1185">Reference proteome</keyword>
<reference evidence="20" key="3">
    <citation type="submission" date="2025-09" db="UniProtKB">
        <authorList>
            <consortium name="Ensembl"/>
        </authorList>
    </citation>
    <scope>IDENTIFICATION</scope>
</reference>
<dbReference type="InterPro" id="IPR033906">
    <property type="entry name" value="Lipase_N"/>
</dbReference>
<name>A0A803V8A8_FICAL</name>
<evidence type="ECO:0000256" key="15">
    <source>
        <dbReference type="RuleBase" id="RU004262"/>
    </source>
</evidence>
<dbReference type="GO" id="GO:0006654">
    <property type="term" value="P:phosphatidic acid biosynthetic process"/>
    <property type="evidence" value="ECO:0007669"/>
    <property type="project" value="UniProtKB-ARBA"/>
</dbReference>
<dbReference type="GO" id="GO:0008201">
    <property type="term" value="F:heparin binding"/>
    <property type="evidence" value="ECO:0007669"/>
    <property type="project" value="Ensembl"/>
</dbReference>
<evidence type="ECO:0000256" key="5">
    <source>
        <dbReference type="ARBA" id="ARBA00022525"/>
    </source>
</evidence>
<keyword evidence="4" id="KW-1003">Cell membrane</keyword>
<dbReference type="GO" id="GO:0016042">
    <property type="term" value="P:lipid catabolic process"/>
    <property type="evidence" value="ECO:0007669"/>
    <property type="project" value="UniProtKB-KW"/>
</dbReference>
<evidence type="ECO:0000256" key="1">
    <source>
        <dbReference type="ARBA" id="ARBA00004236"/>
    </source>
</evidence>
<evidence type="ECO:0000259" key="18">
    <source>
        <dbReference type="Pfam" id="PF00151"/>
    </source>
</evidence>
<keyword evidence="11" id="KW-1015">Disulfide bond</keyword>
<keyword evidence="8" id="KW-0442">Lipid degradation</keyword>
<dbReference type="FunFam" id="3.40.50.1820:FF:000063">
    <property type="entry name" value="Lipase member H"/>
    <property type="match status" value="1"/>
</dbReference>
<dbReference type="Gene3D" id="3.40.50.1820">
    <property type="entry name" value="alpha/beta hydrolase"/>
    <property type="match status" value="1"/>
</dbReference>
<dbReference type="SUPFAM" id="SSF53474">
    <property type="entry name" value="alpha/beta-Hydrolases"/>
    <property type="match status" value="1"/>
</dbReference>
<proteinExistence type="inferred from homology"/>
<comment type="function">
    <text evidence="14">Hydrolyzes specifically phosphatidic acid (PA) to produce 2-acyl lysophosphatidic acid (LPA; a potent bioactive lipid mediator) and fatty acid. Does not hydrolyze other phospholipids, like phosphatidylserine (PS), phosphatidylcholine (PC) and phosphatidylethanolamine (PE) or triacylglycerol (TG).</text>
</comment>
<reference evidence="20 21" key="1">
    <citation type="journal article" date="2012" name="Nature">
        <title>The genomic landscape of species divergence in Ficedula flycatchers.</title>
        <authorList>
            <person name="Ellegren H."/>
            <person name="Smeds L."/>
            <person name="Burri R."/>
            <person name="Olason P.I."/>
            <person name="Backstrom N."/>
            <person name="Kawakami T."/>
            <person name="Kunstner A."/>
            <person name="Makinen H."/>
            <person name="Nadachowska-Brzyska K."/>
            <person name="Qvarnstrom A."/>
            <person name="Uebbing S."/>
            <person name="Wolf J.B."/>
        </authorList>
    </citation>
    <scope>NUCLEOTIDE SEQUENCE [LARGE SCALE GENOMIC DNA]</scope>
</reference>
<keyword evidence="5" id="KW-0964">Secreted</keyword>
<evidence type="ECO:0000313" key="21">
    <source>
        <dbReference type="Proteomes" id="UP000016665"/>
    </source>
</evidence>
<feature type="domain" description="VTT" evidence="19">
    <location>
        <begin position="469"/>
        <end position="589"/>
    </location>
</feature>
<feature type="transmembrane region" description="Helical" evidence="16">
    <location>
        <begin position="606"/>
        <end position="623"/>
    </location>
</feature>
<keyword evidence="12" id="KW-0325">Glycoprotein</keyword>
<gene>
    <name evidence="20" type="primary">LIPH</name>
</gene>
<dbReference type="CDD" id="cd00707">
    <property type="entry name" value="Pancreat_lipase_like"/>
    <property type="match status" value="1"/>
</dbReference>
<keyword evidence="7" id="KW-0378">Hydrolase</keyword>
<reference evidence="20" key="2">
    <citation type="submission" date="2025-08" db="UniProtKB">
        <authorList>
            <consortium name="Ensembl"/>
        </authorList>
    </citation>
    <scope>IDENTIFICATION</scope>
</reference>
<keyword evidence="10 16" id="KW-0472">Membrane</keyword>
<dbReference type="Pfam" id="PF09335">
    <property type="entry name" value="VTT_dom"/>
    <property type="match status" value="1"/>
</dbReference>
<evidence type="ECO:0000256" key="16">
    <source>
        <dbReference type="SAM" id="Phobius"/>
    </source>
</evidence>
<feature type="domain" description="Lipase" evidence="18">
    <location>
        <begin position="38"/>
        <end position="327"/>
    </location>
</feature>
<evidence type="ECO:0000256" key="11">
    <source>
        <dbReference type="ARBA" id="ARBA00023157"/>
    </source>
</evidence>
<dbReference type="Pfam" id="PF00151">
    <property type="entry name" value="Lipase"/>
    <property type="match status" value="1"/>
</dbReference>
<feature type="signal peptide" evidence="17">
    <location>
        <begin position="1"/>
        <end position="17"/>
    </location>
</feature>
<dbReference type="GO" id="GO:0004620">
    <property type="term" value="F:phospholipase activity"/>
    <property type="evidence" value="ECO:0007669"/>
    <property type="project" value="Ensembl"/>
</dbReference>
<keyword evidence="16" id="KW-0812">Transmembrane</keyword>
<evidence type="ECO:0000256" key="9">
    <source>
        <dbReference type="ARBA" id="ARBA00023098"/>
    </source>
</evidence>
<comment type="similarity">
    <text evidence="3 15">Belongs to the AB hydrolase superfamily. Lipase family.</text>
</comment>
<feature type="chain" id="PRO_5032576827" evidence="17">
    <location>
        <begin position="18"/>
        <end position="648"/>
    </location>
</feature>
<dbReference type="InterPro" id="IPR013818">
    <property type="entry name" value="Lipase"/>
</dbReference>
<dbReference type="GO" id="GO:0005886">
    <property type="term" value="C:plasma membrane"/>
    <property type="evidence" value="ECO:0007669"/>
    <property type="project" value="UniProtKB-SubCell"/>
</dbReference>
<keyword evidence="16" id="KW-1133">Transmembrane helix</keyword>
<comment type="subcellular location">
    <subcellularLocation>
        <location evidence="1">Cell membrane</location>
    </subcellularLocation>
    <subcellularLocation>
        <location evidence="2">Secreted</location>
    </subcellularLocation>
</comment>
<dbReference type="Ensembl" id="ENSFALT00000041587.1">
    <property type="protein sequence ID" value="ENSFALP00000018964.1"/>
    <property type="gene ID" value="ENSFALG00000013411.2"/>
</dbReference>
<feature type="transmembrane region" description="Helical" evidence="16">
    <location>
        <begin position="474"/>
        <end position="495"/>
    </location>
</feature>
<keyword evidence="6 17" id="KW-0732">Signal</keyword>
<dbReference type="InterPro" id="IPR000734">
    <property type="entry name" value="TAG_lipase"/>
</dbReference>
<evidence type="ECO:0000256" key="4">
    <source>
        <dbReference type="ARBA" id="ARBA00022475"/>
    </source>
</evidence>
<feature type="transmembrane region" description="Helical" evidence="16">
    <location>
        <begin position="539"/>
        <end position="557"/>
    </location>
</feature>
<organism evidence="20 21">
    <name type="scientific">Ficedula albicollis</name>
    <name type="common">Collared flycatcher</name>
    <name type="synonym">Muscicapa albicollis</name>
    <dbReference type="NCBI Taxonomy" id="59894"/>
    <lineage>
        <taxon>Eukaryota</taxon>
        <taxon>Metazoa</taxon>
        <taxon>Chordata</taxon>
        <taxon>Craniata</taxon>
        <taxon>Vertebrata</taxon>
        <taxon>Euteleostomi</taxon>
        <taxon>Archelosauria</taxon>
        <taxon>Archosauria</taxon>
        <taxon>Dinosauria</taxon>
        <taxon>Saurischia</taxon>
        <taxon>Theropoda</taxon>
        <taxon>Coelurosauria</taxon>
        <taxon>Aves</taxon>
        <taxon>Neognathae</taxon>
        <taxon>Neoaves</taxon>
        <taxon>Telluraves</taxon>
        <taxon>Australaves</taxon>
        <taxon>Passeriformes</taxon>
        <taxon>Muscicapidae</taxon>
        <taxon>Ficedula</taxon>
    </lineage>
</organism>
<evidence type="ECO:0000256" key="3">
    <source>
        <dbReference type="ARBA" id="ARBA00010701"/>
    </source>
</evidence>
<feature type="transmembrane region" description="Helical" evidence="16">
    <location>
        <begin position="502"/>
        <end position="519"/>
    </location>
</feature>
<dbReference type="AlphaFoldDB" id="A0A803V8A8"/>
<comment type="catalytic activity">
    <reaction evidence="13">
        <text>1-hexadecanoyl-2-(9Z-octadecenoyl)-sn-glycero-3-phosphate + H2O = 2-(9Z-octadecenoyl)-sn-glycero-3-phosphate + hexadecanoate + H(+)</text>
        <dbReference type="Rhea" id="RHEA:40943"/>
        <dbReference type="ChEBI" id="CHEBI:7896"/>
        <dbReference type="ChEBI" id="CHEBI:15377"/>
        <dbReference type="ChEBI" id="CHEBI:15378"/>
        <dbReference type="ChEBI" id="CHEBI:64839"/>
        <dbReference type="ChEBI" id="CHEBI:77593"/>
    </reaction>
    <physiologicalReaction direction="left-to-right" evidence="13">
        <dbReference type="Rhea" id="RHEA:40944"/>
    </physiologicalReaction>
</comment>
<evidence type="ECO:0000256" key="17">
    <source>
        <dbReference type="SAM" id="SignalP"/>
    </source>
</evidence>
<evidence type="ECO:0000256" key="8">
    <source>
        <dbReference type="ARBA" id="ARBA00022963"/>
    </source>
</evidence>
<dbReference type="Proteomes" id="UP000016665">
    <property type="component" value="Chromosome 9"/>
</dbReference>
<evidence type="ECO:0000256" key="10">
    <source>
        <dbReference type="ARBA" id="ARBA00023136"/>
    </source>
</evidence>
<evidence type="ECO:0000256" key="2">
    <source>
        <dbReference type="ARBA" id="ARBA00004613"/>
    </source>
</evidence>
<sequence length="648" mass="72404">MLRLCVVFIYLLYGVKTDPQETCPAFTALGFGNALIGTELKVKLLLYTRQNPTCAKELHSEASKYLDVTKKTTFIIHGYRFTGSAPIWIPDLVHLLLSVEDMNVIVVDWNQGATTLNYSSASRKCKRVAEILKKLIDEMLIDGASLDSMHMIGVSLGAHISGFVGQMFDGTLGRITGLDPAGPLYRGTAPSERLDPTDAQFVDVIHSDTNGLGYGEALGHIDFYPNGGTDQPGCPLTIFSGLQYFKCDHQRSVFLFLSSLTQSCNITTYPCNSYRNFRNGKCTSCEPFWPMPCPILGYYAHEWKSYLTQQSHPVTSMFFDTADKEPFCIYHYLVDIITWNKDTRRGTFSIMLADEDGRKAESIANPEAATFQQYKQITLLIGFDQDLEKVERISLTFSTGSVIGPKFKLRILQMRFRSLTKPERALRFPADLEELRDLAEALRDYERQHRGAALALFCGAYLYKQSFAIPGSSLLNVLAGALFGPWMGLVLCSVLTSVGATLCYLLSAAFGKQLIVHFFPEKVALLQGKVEENRSCLFFFLLFLRLFPMTPNWFLNLSAPILNIPISQFFLSVLIGLTPYNFICVQTGAILSQITSLDAIFSWDTLLKLLAMAVAALIPGTLIKRYSKKHLKLDGDKQAQTLNGRKSL</sequence>
<evidence type="ECO:0000256" key="7">
    <source>
        <dbReference type="ARBA" id="ARBA00022801"/>
    </source>
</evidence>
<evidence type="ECO:0000256" key="12">
    <source>
        <dbReference type="ARBA" id="ARBA00023180"/>
    </source>
</evidence>
<evidence type="ECO:0000313" key="20">
    <source>
        <dbReference type="Ensembl" id="ENSFALP00000018964.1"/>
    </source>
</evidence>
<feature type="transmembrane region" description="Helical" evidence="16">
    <location>
        <begin position="569"/>
        <end position="594"/>
    </location>
</feature>
<dbReference type="GO" id="GO:0005615">
    <property type="term" value="C:extracellular space"/>
    <property type="evidence" value="ECO:0007669"/>
    <property type="project" value="Ensembl"/>
</dbReference>
<protein>
    <submittedName>
        <fullName evidence="20">Lipase H</fullName>
    </submittedName>
</protein>
<evidence type="ECO:0000256" key="6">
    <source>
        <dbReference type="ARBA" id="ARBA00022729"/>
    </source>
</evidence>
<dbReference type="InterPro" id="IPR032816">
    <property type="entry name" value="VTT_dom"/>
</dbReference>
<dbReference type="PRINTS" id="PR00821">
    <property type="entry name" value="TAGLIPASE"/>
</dbReference>